<organism evidence="9 10">
    <name type="scientific">Alkaliphilus peptidifermentans DSM 18978</name>
    <dbReference type="NCBI Taxonomy" id="1120976"/>
    <lineage>
        <taxon>Bacteria</taxon>
        <taxon>Bacillati</taxon>
        <taxon>Bacillota</taxon>
        <taxon>Clostridia</taxon>
        <taxon>Peptostreptococcales</taxon>
        <taxon>Natronincolaceae</taxon>
        <taxon>Alkaliphilus</taxon>
    </lineage>
</organism>
<dbReference type="AlphaFoldDB" id="A0A1G5BMT6"/>
<dbReference type="Gene3D" id="1.10.3720.10">
    <property type="entry name" value="MetI-like"/>
    <property type="match status" value="1"/>
</dbReference>
<keyword evidence="3" id="KW-1003">Cell membrane</keyword>
<dbReference type="Pfam" id="PF19300">
    <property type="entry name" value="BPD_transp_1_N"/>
    <property type="match status" value="1"/>
</dbReference>
<gene>
    <name evidence="9" type="ORF">SAMN03080606_00465</name>
</gene>
<feature type="transmembrane region" description="Helical" evidence="7">
    <location>
        <begin position="275"/>
        <end position="301"/>
    </location>
</feature>
<evidence type="ECO:0000256" key="2">
    <source>
        <dbReference type="ARBA" id="ARBA00022448"/>
    </source>
</evidence>
<keyword evidence="2 7" id="KW-0813">Transport</keyword>
<evidence type="ECO:0000256" key="5">
    <source>
        <dbReference type="ARBA" id="ARBA00022989"/>
    </source>
</evidence>
<feature type="transmembrane region" description="Helical" evidence="7">
    <location>
        <begin position="233"/>
        <end position="255"/>
    </location>
</feature>
<dbReference type="CDD" id="cd06261">
    <property type="entry name" value="TM_PBP2"/>
    <property type="match status" value="1"/>
</dbReference>
<keyword evidence="5 7" id="KW-1133">Transmembrane helix</keyword>
<evidence type="ECO:0000256" key="3">
    <source>
        <dbReference type="ARBA" id="ARBA00022475"/>
    </source>
</evidence>
<dbReference type="InterPro" id="IPR000515">
    <property type="entry name" value="MetI-like"/>
</dbReference>
<evidence type="ECO:0000256" key="6">
    <source>
        <dbReference type="ARBA" id="ARBA00023136"/>
    </source>
</evidence>
<dbReference type="PANTHER" id="PTHR43163:SF6">
    <property type="entry name" value="DIPEPTIDE TRANSPORT SYSTEM PERMEASE PROTEIN DPPB-RELATED"/>
    <property type="match status" value="1"/>
</dbReference>
<feature type="transmembrane region" description="Helical" evidence="7">
    <location>
        <begin position="134"/>
        <end position="155"/>
    </location>
</feature>
<feature type="transmembrane region" description="Helical" evidence="7">
    <location>
        <begin position="101"/>
        <end position="122"/>
    </location>
</feature>
<reference evidence="9 10" key="1">
    <citation type="submission" date="2016-10" db="EMBL/GenBank/DDBJ databases">
        <authorList>
            <person name="de Groot N.N."/>
        </authorList>
    </citation>
    <scope>NUCLEOTIDE SEQUENCE [LARGE SCALE GENOMIC DNA]</scope>
    <source>
        <strain evidence="9 10">DSM 18978</strain>
    </source>
</reference>
<dbReference type="PROSITE" id="PS50928">
    <property type="entry name" value="ABC_TM1"/>
    <property type="match status" value="1"/>
</dbReference>
<sequence length="308" mass="34369">MLTYLTRRVLLLIPVMIGVSLITFFLLYFVPGDVATTIVGDRASDEAIEKVRAELGLDDPFHQRYISYMSNAIRGDLGKSYINHRRVADEIKRRFPVTIKLASLSFLITVVVGTTVGIISAVKQNTLLDRFVRSITLIGVSTPVIFFGLLMMYIFGVWLKILPVSGIGNGSFKYFILPSTVLGLNSAVFNARLTRSCMLEVIRQDYIRTARSKGLSERVVIYKHALRNAMIPIITNMIMTIGLLLVGSALTEIVFSLPGIGSYTMQAVFARDIPVVMGCFLFQAFIFVFANLFVDIAYAIVNPRIKFN</sequence>
<feature type="transmembrane region" description="Helical" evidence="7">
    <location>
        <begin position="175"/>
        <end position="193"/>
    </location>
</feature>
<feature type="domain" description="ABC transmembrane type-1" evidence="8">
    <location>
        <begin position="95"/>
        <end position="298"/>
    </location>
</feature>
<dbReference type="GO" id="GO:0005886">
    <property type="term" value="C:plasma membrane"/>
    <property type="evidence" value="ECO:0007669"/>
    <property type="project" value="UniProtKB-SubCell"/>
</dbReference>
<protein>
    <submittedName>
        <fullName evidence="9">Peptide/nickel transport system permease protein</fullName>
    </submittedName>
</protein>
<evidence type="ECO:0000256" key="7">
    <source>
        <dbReference type="RuleBase" id="RU363032"/>
    </source>
</evidence>
<dbReference type="OrthoDB" id="9773221at2"/>
<evidence type="ECO:0000313" key="9">
    <source>
        <dbReference type="EMBL" id="SCX91344.1"/>
    </source>
</evidence>
<dbReference type="InterPro" id="IPR035906">
    <property type="entry name" value="MetI-like_sf"/>
</dbReference>
<dbReference type="RefSeq" id="WP_091539520.1">
    <property type="nucleotide sequence ID" value="NZ_FMUS01000002.1"/>
</dbReference>
<proteinExistence type="inferred from homology"/>
<evidence type="ECO:0000313" key="10">
    <source>
        <dbReference type="Proteomes" id="UP000198636"/>
    </source>
</evidence>
<dbReference type="STRING" id="1120976.SAMN03080606_00465"/>
<dbReference type="GO" id="GO:0055085">
    <property type="term" value="P:transmembrane transport"/>
    <property type="evidence" value="ECO:0007669"/>
    <property type="project" value="InterPro"/>
</dbReference>
<dbReference type="Proteomes" id="UP000198636">
    <property type="component" value="Unassembled WGS sequence"/>
</dbReference>
<dbReference type="EMBL" id="FMUS01000002">
    <property type="protein sequence ID" value="SCX91344.1"/>
    <property type="molecule type" value="Genomic_DNA"/>
</dbReference>
<keyword evidence="10" id="KW-1185">Reference proteome</keyword>
<keyword evidence="4 7" id="KW-0812">Transmembrane</keyword>
<feature type="transmembrane region" description="Helical" evidence="7">
    <location>
        <begin position="9"/>
        <end position="30"/>
    </location>
</feature>
<accession>A0A1G5BMT6</accession>
<dbReference type="InterPro" id="IPR045621">
    <property type="entry name" value="BPD_transp_1_N"/>
</dbReference>
<dbReference type="SUPFAM" id="SSF161098">
    <property type="entry name" value="MetI-like"/>
    <property type="match status" value="1"/>
</dbReference>
<dbReference type="Pfam" id="PF00528">
    <property type="entry name" value="BPD_transp_1"/>
    <property type="match status" value="1"/>
</dbReference>
<evidence type="ECO:0000259" key="8">
    <source>
        <dbReference type="PROSITE" id="PS50928"/>
    </source>
</evidence>
<comment type="similarity">
    <text evidence="7">Belongs to the binding-protein-dependent transport system permease family.</text>
</comment>
<dbReference type="PANTHER" id="PTHR43163">
    <property type="entry name" value="DIPEPTIDE TRANSPORT SYSTEM PERMEASE PROTEIN DPPB-RELATED"/>
    <property type="match status" value="1"/>
</dbReference>
<evidence type="ECO:0000256" key="1">
    <source>
        <dbReference type="ARBA" id="ARBA00004651"/>
    </source>
</evidence>
<comment type="subcellular location">
    <subcellularLocation>
        <location evidence="1 7">Cell membrane</location>
        <topology evidence="1 7">Multi-pass membrane protein</topology>
    </subcellularLocation>
</comment>
<evidence type="ECO:0000256" key="4">
    <source>
        <dbReference type="ARBA" id="ARBA00022692"/>
    </source>
</evidence>
<name>A0A1G5BMT6_9FIRM</name>
<keyword evidence="6 7" id="KW-0472">Membrane</keyword>